<dbReference type="RefSeq" id="WP_184536072.1">
    <property type="nucleotide sequence ID" value="NZ_JACHJW010000001.1"/>
</dbReference>
<keyword evidence="2" id="KW-1185">Reference proteome</keyword>
<dbReference type="InterPro" id="IPR027417">
    <property type="entry name" value="P-loop_NTPase"/>
</dbReference>
<gene>
    <name evidence="1" type="ORF">FHR38_004000</name>
</gene>
<dbReference type="Proteomes" id="UP000578819">
    <property type="component" value="Unassembled WGS sequence"/>
</dbReference>
<evidence type="ECO:0000313" key="1">
    <source>
        <dbReference type="EMBL" id="MBB4960267.1"/>
    </source>
</evidence>
<sequence>MNETTDSELISFAGHRFRIHTDDAFRAMQGIHLRNFAPEADLAPSCGHLTPVRVHHDEDLFREQMTRLSAVRSLTVVPFRGEPYRFSQMGKVSWWRPDPDSRLPQDHLYAQDAARRPHVVLHPGTEHGERYAMRVIREIVLRCAEDRGWTTFHAAAAAIDGRGVLIAGPSGAGKTTVLTALAAHRQADVVASDRAVLTEGASRVVGVPISVRIAGGTLSALGPRRGLPPPRQPRADFGDAHKAACTPRDFAHAFTARVRESAPIRLVVLPQLSDDSRELSMAFCGPAVARTALAAVCCTPHDEDWLHPWFADRTRIPDELARQADGCVEDLLAKVPVMTVTVGVRTARLLERIAHVVAGGLT</sequence>
<dbReference type="AlphaFoldDB" id="A0A7W7STY1"/>
<reference evidence="1 2" key="1">
    <citation type="submission" date="2020-08" db="EMBL/GenBank/DDBJ databases">
        <title>Sequencing the genomes of 1000 actinobacteria strains.</title>
        <authorList>
            <person name="Klenk H.-P."/>
        </authorList>
    </citation>
    <scope>NUCLEOTIDE SEQUENCE [LARGE SCALE GENOMIC DNA]</scope>
    <source>
        <strain evidence="1 2">DSM 45886</strain>
    </source>
</reference>
<organism evidence="1 2">
    <name type="scientific">Micromonospora polyrhachis</name>
    <dbReference type="NCBI Taxonomy" id="1282883"/>
    <lineage>
        <taxon>Bacteria</taxon>
        <taxon>Bacillati</taxon>
        <taxon>Actinomycetota</taxon>
        <taxon>Actinomycetes</taxon>
        <taxon>Micromonosporales</taxon>
        <taxon>Micromonosporaceae</taxon>
        <taxon>Micromonospora</taxon>
    </lineage>
</organism>
<accession>A0A7W7STY1</accession>
<protein>
    <recommendedName>
        <fullName evidence="3">Hpr(Ser) kinase/phosphatase</fullName>
    </recommendedName>
</protein>
<evidence type="ECO:0008006" key="3">
    <source>
        <dbReference type="Google" id="ProtNLM"/>
    </source>
</evidence>
<dbReference type="SUPFAM" id="SSF52540">
    <property type="entry name" value="P-loop containing nucleoside triphosphate hydrolases"/>
    <property type="match status" value="2"/>
</dbReference>
<name>A0A7W7STY1_9ACTN</name>
<proteinExistence type="predicted"/>
<evidence type="ECO:0000313" key="2">
    <source>
        <dbReference type="Proteomes" id="UP000578819"/>
    </source>
</evidence>
<comment type="caution">
    <text evidence="1">The sequence shown here is derived from an EMBL/GenBank/DDBJ whole genome shotgun (WGS) entry which is preliminary data.</text>
</comment>
<dbReference type="Gene3D" id="3.40.50.300">
    <property type="entry name" value="P-loop containing nucleotide triphosphate hydrolases"/>
    <property type="match status" value="1"/>
</dbReference>
<dbReference type="EMBL" id="JACHJW010000001">
    <property type="protein sequence ID" value="MBB4960267.1"/>
    <property type="molecule type" value="Genomic_DNA"/>
</dbReference>